<name>A0A0L6JSM8_9FIRM</name>
<comment type="caution">
    <text evidence="1">The sequence shown here is derived from an EMBL/GenBank/DDBJ whole genome shotgun (WGS) entry which is preliminary data.</text>
</comment>
<gene>
    <name evidence="1" type="ORF">Bccel_4125</name>
</gene>
<proteinExistence type="predicted"/>
<reference evidence="2" key="1">
    <citation type="submission" date="2015-07" db="EMBL/GenBank/DDBJ databases">
        <title>Near-Complete Genome Sequence of the Cellulolytic Bacterium Bacteroides (Pseudobacteroides) cellulosolvens ATCC 35603.</title>
        <authorList>
            <person name="Dassa B."/>
            <person name="Utturkar S.M."/>
            <person name="Klingeman D.M."/>
            <person name="Hurt R.A."/>
            <person name="Keller M."/>
            <person name="Xu J."/>
            <person name="Reddy Y.H.K."/>
            <person name="Borovok I."/>
            <person name="Grinberg I.R."/>
            <person name="Lamed R."/>
            <person name="Zhivin O."/>
            <person name="Bayer E.A."/>
            <person name="Brown S.D."/>
        </authorList>
    </citation>
    <scope>NUCLEOTIDE SEQUENCE [LARGE SCALE GENOMIC DNA]</scope>
    <source>
        <strain evidence="2">DSM 2933</strain>
    </source>
</reference>
<evidence type="ECO:0000313" key="1">
    <source>
        <dbReference type="EMBL" id="KNY28851.1"/>
    </source>
</evidence>
<evidence type="ECO:0000313" key="2">
    <source>
        <dbReference type="Proteomes" id="UP000036923"/>
    </source>
</evidence>
<dbReference type="STRING" id="398512.Bccel_4125"/>
<accession>A0A0L6JSM8</accession>
<sequence>MDLNEYIDWYQEHFGISPSQKLIEKFISVNHPLKMETKDDDNKKGDIDNK</sequence>
<dbReference type="RefSeq" id="WP_154673433.1">
    <property type="nucleotide sequence ID" value="NZ_JQKC01000005.1"/>
</dbReference>
<keyword evidence="2" id="KW-1185">Reference proteome</keyword>
<dbReference type="Proteomes" id="UP000036923">
    <property type="component" value="Unassembled WGS sequence"/>
</dbReference>
<organism evidence="1 2">
    <name type="scientific">Pseudobacteroides cellulosolvens ATCC 35603 = DSM 2933</name>
    <dbReference type="NCBI Taxonomy" id="398512"/>
    <lineage>
        <taxon>Bacteria</taxon>
        <taxon>Bacillati</taxon>
        <taxon>Bacillota</taxon>
        <taxon>Clostridia</taxon>
        <taxon>Eubacteriales</taxon>
        <taxon>Oscillospiraceae</taxon>
        <taxon>Pseudobacteroides</taxon>
    </lineage>
</organism>
<protein>
    <submittedName>
        <fullName evidence="1">Uncharacterized protein</fullName>
    </submittedName>
</protein>
<dbReference type="AlphaFoldDB" id="A0A0L6JSM8"/>
<dbReference type="EMBL" id="LGTC01000001">
    <property type="protein sequence ID" value="KNY28851.1"/>
    <property type="molecule type" value="Genomic_DNA"/>
</dbReference>